<reference evidence="2 3" key="1">
    <citation type="submission" date="2023-04" db="EMBL/GenBank/DDBJ databases">
        <title>Genome of Basidiobolus ranarum AG-B5.</title>
        <authorList>
            <person name="Stajich J.E."/>
            <person name="Carter-House D."/>
            <person name="Gryganskyi A."/>
        </authorList>
    </citation>
    <scope>NUCLEOTIDE SEQUENCE [LARGE SCALE GENOMIC DNA]</scope>
    <source>
        <strain evidence="2 3">AG-B5</strain>
    </source>
</reference>
<sequence length="195" mass="22150">MGLMDKELTLDISEHTVIVLDSPQSSGSRNISLLEEDWIIPETVRKIKVDTNANQISPVPLLLVSDDEDDLEKLEKEVLSSSWSRSLARSYIKSSADVSKKYDLDISPLKSRHTDSYIDENISNSYVERNLEHTQIEVDFDLTMESTFNDDYSSSSQPRSHSRHSPLSEEEQVSFDLTDDSCSFQTGFLQHDTIT</sequence>
<protein>
    <submittedName>
        <fullName evidence="2">Uncharacterized protein</fullName>
    </submittedName>
</protein>
<accession>A0ABR2WP61</accession>
<comment type="caution">
    <text evidence="2">The sequence shown here is derived from an EMBL/GenBank/DDBJ whole genome shotgun (WGS) entry which is preliminary data.</text>
</comment>
<dbReference type="EMBL" id="JASJQH010000677">
    <property type="protein sequence ID" value="KAK9763298.1"/>
    <property type="molecule type" value="Genomic_DNA"/>
</dbReference>
<organism evidence="2 3">
    <name type="scientific">Basidiobolus ranarum</name>
    <dbReference type="NCBI Taxonomy" id="34480"/>
    <lineage>
        <taxon>Eukaryota</taxon>
        <taxon>Fungi</taxon>
        <taxon>Fungi incertae sedis</taxon>
        <taxon>Zoopagomycota</taxon>
        <taxon>Entomophthoromycotina</taxon>
        <taxon>Basidiobolomycetes</taxon>
        <taxon>Basidiobolales</taxon>
        <taxon>Basidiobolaceae</taxon>
        <taxon>Basidiobolus</taxon>
    </lineage>
</organism>
<name>A0ABR2WP61_9FUNG</name>
<proteinExistence type="predicted"/>
<gene>
    <name evidence="2" type="ORF">K7432_010149</name>
</gene>
<evidence type="ECO:0000256" key="1">
    <source>
        <dbReference type="SAM" id="MobiDB-lite"/>
    </source>
</evidence>
<feature type="non-terminal residue" evidence="2">
    <location>
        <position position="195"/>
    </location>
</feature>
<evidence type="ECO:0000313" key="3">
    <source>
        <dbReference type="Proteomes" id="UP001479436"/>
    </source>
</evidence>
<evidence type="ECO:0000313" key="2">
    <source>
        <dbReference type="EMBL" id="KAK9763298.1"/>
    </source>
</evidence>
<dbReference type="Proteomes" id="UP001479436">
    <property type="component" value="Unassembled WGS sequence"/>
</dbReference>
<keyword evidence="3" id="KW-1185">Reference proteome</keyword>
<feature type="region of interest" description="Disordered" evidence="1">
    <location>
        <begin position="149"/>
        <end position="172"/>
    </location>
</feature>